<evidence type="ECO:0000256" key="5">
    <source>
        <dbReference type="ARBA" id="ARBA00023136"/>
    </source>
</evidence>
<evidence type="ECO:0000256" key="3">
    <source>
        <dbReference type="ARBA" id="ARBA00022544"/>
    </source>
</evidence>
<gene>
    <name evidence="11" type="ORF">DealDRAFT_0954</name>
</gene>
<dbReference type="PROSITE" id="PS51257">
    <property type="entry name" value="PROKAR_LIPOPROTEIN"/>
    <property type="match status" value="1"/>
</dbReference>
<evidence type="ECO:0000256" key="1">
    <source>
        <dbReference type="ARBA" id="ARBA00004635"/>
    </source>
</evidence>
<dbReference type="Pfam" id="PF05504">
    <property type="entry name" value="Spore_GerAC"/>
    <property type="match status" value="1"/>
</dbReference>
<dbReference type="Proteomes" id="UP000006443">
    <property type="component" value="Unassembled WGS sequence"/>
</dbReference>
<dbReference type="PANTHER" id="PTHR35789">
    <property type="entry name" value="SPORE GERMINATION PROTEIN B3"/>
    <property type="match status" value="1"/>
</dbReference>
<feature type="domain" description="Spore germination GerAC-like C-terminal" evidence="9">
    <location>
        <begin position="250"/>
        <end position="415"/>
    </location>
</feature>
<keyword evidence="12" id="KW-1185">Reference proteome</keyword>
<feature type="region of interest" description="Disordered" evidence="8">
    <location>
        <begin position="208"/>
        <end position="242"/>
    </location>
</feature>
<comment type="subcellular location">
    <subcellularLocation>
        <location evidence="1">Membrane</location>
        <topology evidence="1">Lipid-anchor</topology>
    </subcellularLocation>
</comment>
<keyword evidence="7" id="KW-0449">Lipoprotein</keyword>
<evidence type="ECO:0000256" key="4">
    <source>
        <dbReference type="ARBA" id="ARBA00022729"/>
    </source>
</evidence>
<comment type="caution">
    <text evidence="11">The sequence shown here is derived from an EMBL/GenBank/DDBJ whole genome shotgun (WGS) entry which is preliminary data.</text>
</comment>
<evidence type="ECO:0000259" key="10">
    <source>
        <dbReference type="Pfam" id="PF25198"/>
    </source>
</evidence>
<organism evidence="11 12">
    <name type="scientific">Dethiobacter alkaliphilus AHT 1</name>
    <dbReference type="NCBI Taxonomy" id="555088"/>
    <lineage>
        <taxon>Bacteria</taxon>
        <taxon>Bacillati</taxon>
        <taxon>Bacillota</taxon>
        <taxon>Dethiobacteria</taxon>
        <taxon>Dethiobacterales</taxon>
        <taxon>Dethiobacteraceae</taxon>
        <taxon>Dethiobacter</taxon>
    </lineage>
</organism>
<evidence type="ECO:0000259" key="9">
    <source>
        <dbReference type="Pfam" id="PF05504"/>
    </source>
</evidence>
<evidence type="ECO:0000256" key="2">
    <source>
        <dbReference type="ARBA" id="ARBA00007886"/>
    </source>
</evidence>
<comment type="similarity">
    <text evidence="2">Belongs to the GerABKC lipoprotein family.</text>
</comment>
<dbReference type="PANTHER" id="PTHR35789:SF1">
    <property type="entry name" value="SPORE GERMINATION PROTEIN B3"/>
    <property type="match status" value="1"/>
</dbReference>
<evidence type="ECO:0000256" key="6">
    <source>
        <dbReference type="ARBA" id="ARBA00023139"/>
    </source>
</evidence>
<reference evidence="11 12" key="1">
    <citation type="submission" date="2009-02" db="EMBL/GenBank/DDBJ databases">
        <title>Sequencing of the draft genome and assembly of Dethiobacter alkaliphilus AHT 1.</title>
        <authorList>
            <consortium name="US DOE Joint Genome Institute (JGI-PGF)"/>
            <person name="Lucas S."/>
            <person name="Copeland A."/>
            <person name="Lapidus A."/>
            <person name="Glavina del Rio T."/>
            <person name="Dalin E."/>
            <person name="Tice H."/>
            <person name="Bruce D."/>
            <person name="Goodwin L."/>
            <person name="Pitluck S."/>
            <person name="Larimer F."/>
            <person name="Land M.L."/>
            <person name="Hauser L."/>
            <person name="Muyzer G."/>
        </authorList>
    </citation>
    <scope>NUCLEOTIDE SEQUENCE [LARGE SCALE GENOMIC DNA]</scope>
    <source>
        <strain evidence="11 12">AHT 1</strain>
    </source>
</reference>
<keyword evidence="3" id="KW-0309">Germination</keyword>
<dbReference type="NCBIfam" id="TIGR02887">
    <property type="entry name" value="spore_ger_x_C"/>
    <property type="match status" value="1"/>
</dbReference>
<sequence length="425" mass="47280">MIRLRQLITAILILTLPLFAGCWDQVEIEDLAVVRAIGLDYLPGRQSPYLVTLAIKRPAGIDEQGGAGGEPTIIYSGVGASVDLAIQQATNSMSKTIFLAHAEVYLVGEEAAKAGVSPFLDFIIRHPETRLNGFMLVTEGMAHDALQLTERMEESVSEEILSLIFTSQETSETEVDEVFIFLRQMATPGKDPHAGALTVKAPLAEQIANEDDEDENNDNDQEENGENEQDNGNGEENDTGNQEDDVHALEGIAVFAGDKLADILKYPESRGILWLTNNMRRSIMAVSDPVHPEHIVNISIARTATKITPVMENGEFSFRIEVDTEGDLESQSSETDLSKPEEIEKLNDALAGVIKEEMEKTLRRLQELQTDVMGLGMRLNRRHPQVYREVADRWPEEFSKVNVDIHVEANIRRTGQHSHTTRVNR</sequence>
<dbReference type="eggNOG" id="ENOG502Z9N7">
    <property type="taxonomic scope" value="Bacteria"/>
</dbReference>
<dbReference type="EMBL" id="ACJM01000004">
    <property type="protein sequence ID" value="EEG78077.1"/>
    <property type="molecule type" value="Genomic_DNA"/>
</dbReference>
<evidence type="ECO:0000256" key="8">
    <source>
        <dbReference type="SAM" id="MobiDB-lite"/>
    </source>
</evidence>
<dbReference type="RefSeq" id="WP_008515369.1">
    <property type="nucleotide sequence ID" value="NZ_ACJM01000004.1"/>
</dbReference>
<dbReference type="STRING" id="555088.DealDRAFT_0954"/>
<evidence type="ECO:0000313" key="12">
    <source>
        <dbReference type="Proteomes" id="UP000006443"/>
    </source>
</evidence>
<name>C0GEP5_DETAL</name>
<evidence type="ECO:0000256" key="7">
    <source>
        <dbReference type="ARBA" id="ARBA00023288"/>
    </source>
</evidence>
<dbReference type="InterPro" id="IPR008844">
    <property type="entry name" value="Spore_GerAC-like"/>
</dbReference>
<keyword evidence="4" id="KW-0732">Signal</keyword>
<dbReference type="GO" id="GO:0016020">
    <property type="term" value="C:membrane"/>
    <property type="evidence" value="ECO:0007669"/>
    <property type="project" value="UniProtKB-SubCell"/>
</dbReference>
<dbReference type="InterPro" id="IPR057336">
    <property type="entry name" value="GerAC_N"/>
</dbReference>
<keyword evidence="6" id="KW-0564">Palmitate</keyword>
<feature type="domain" description="Spore germination protein N-terminal" evidence="10">
    <location>
        <begin position="24"/>
        <end position="197"/>
    </location>
</feature>
<accession>C0GEP5</accession>
<dbReference type="InterPro" id="IPR046953">
    <property type="entry name" value="Spore_GerAC-like_C"/>
</dbReference>
<dbReference type="Gene3D" id="3.30.300.210">
    <property type="entry name" value="Nutrient germinant receptor protein C, domain 3"/>
    <property type="match status" value="1"/>
</dbReference>
<keyword evidence="5" id="KW-0472">Membrane</keyword>
<dbReference type="GO" id="GO:0009847">
    <property type="term" value="P:spore germination"/>
    <property type="evidence" value="ECO:0007669"/>
    <property type="project" value="InterPro"/>
</dbReference>
<dbReference type="Pfam" id="PF25198">
    <property type="entry name" value="Spore_GerAC_N"/>
    <property type="match status" value="1"/>
</dbReference>
<proteinExistence type="inferred from homology"/>
<evidence type="ECO:0000313" key="11">
    <source>
        <dbReference type="EMBL" id="EEG78077.1"/>
    </source>
</evidence>
<protein>
    <submittedName>
        <fullName evidence="11">Germination protein, Ger(X)C family</fullName>
    </submittedName>
</protein>
<dbReference type="InterPro" id="IPR038501">
    <property type="entry name" value="Spore_GerAC_C_sf"/>
</dbReference>
<dbReference type="AlphaFoldDB" id="C0GEP5"/>